<gene>
    <name evidence="1" type="ORF">C8F04DRAFT_55029</name>
</gene>
<reference evidence="1" key="1">
    <citation type="submission" date="2023-03" db="EMBL/GenBank/DDBJ databases">
        <title>Massive genome expansion in bonnet fungi (Mycena s.s.) driven by repeated elements and novel gene families across ecological guilds.</title>
        <authorList>
            <consortium name="Lawrence Berkeley National Laboratory"/>
            <person name="Harder C.B."/>
            <person name="Miyauchi S."/>
            <person name="Viragh M."/>
            <person name="Kuo A."/>
            <person name="Thoen E."/>
            <person name="Andreopoulos B."/>
            <person name="Lu D."/>
            <person name="Skrede I."/>
            <person name="Drula E."/>
            <person name="Henrissat B."/>
            <person name="Morin E."/>
            <person name="Kohler A."/>
            <person name="Barry K."/>
            <person name="LaButti K."/>
            <person name="Morin E."/>
            <person name="Salamov A."/>
            <person name="Lipzen A."/>
            <person name="Mereny Z."/>
            <person name="Hegedus B."/>
            <person name="Baldrian P."/>
            <person name="Stursova M."/>
            <person name="Weitz H."/>
            <person name="Taylor A."/>
            <person name="Grigoriev I.V."/>
            <person name="Nagy L.G."/>
            <person name="Martin F."/>
            <person name="Kauserud H."/>
        </authorList>
    </citation>
    <scope>NUCLEOTIDE SEQUENCE</scope>
    <source>
        <strain evidence="1">CBHHK200</strain>
    </source>
</reference>
<comment type="caution">
    <text evidence="1">The sequence shown here is derived from an EMBL/GenBank/DDBJ whole genome shotgun (WGS) entry which is preliminary data.</text>
</comment>
<proteinExistence type="predicted"/>
<name>A0AAD6TEF7_9AGAR</name>
<accession>A0AAD6TEF7</accession>
<evidence type="ECO:0000313" key="2">
    <source>
        <dbReference type="Proteomes" id="UP001218188"/>
    </source>
</evidence>
<dbReference type="Proteomes" id="UP001218188">
    <property type="component" value="Unassembled WGS sequence"/>
</dbReference>
<dbReference type="AlphaFoldDB" id="A0AAD6TEF7"/>
<dbReference type="EMBL" id="JARJCM010000011">
    <property type="protein sequence ID" value="KAJ7042813.1"/>
    <property type="molecule type" value="Genomic_DNA"/>
</dbReference>
<sequence>MQQTPAADSLGAALGFIFQPLLHCFGLSRPHGDPDHQEAILDTVPPLRSPEFSVTRFLTSTYVARTMRPLICLPGMPTSSPCASPIFFELFAFPAVKHFPSPSSSGEDEIVRRRPIVHAGRYGRHLSPLGDASPKSFNEAGGAYCSLVSASLDHILPPLDLCGHCHTEKGCSLGSHSLSPCQCLNDHRFEQQRTPGAWHSLWCSKCEQYCHSCPGPSSLSDF</sequence>
<protein>
    <submittedName>
        <fullName evidence="1">Uncharacterized protein</fullName>
    </submittedName>
</protein>
<evidence type="ECO:0000313" key="1">
    <source>
        <dbReference type="EMBL" id="KAJ7042813.1"/>
    </source>
</evidence>
<keyword evidence="2" id="KW-1185">Reference proteome</keyword>
<organism evidence="1 2">
    <name type="scientific">Mycena alexandri</name>
    <dbReference type="NCBI Taxonomy" id="1745969"/>
    <lineage>
        <taxon>Eukaryota</taxon>
        <taxon>Fungi</taxon>
        <taxon>Dikarya</taxon>
        <taxon>Basidiomycota</taxon>
        <taxon>Agaricomycotina</taxon>
        <taxon>Agaricomycetes</taxon>
        <taxon>Agaricomycetidae</taxon>
        <taxon>Agaricales</taxon>
        <taxon>Marasmiineae</taxon>
        <taxon>Mycenaceae</taxon>
        <taxon>Mycena</taxon>
    </lineage>
</organism>